<feature type="compositionally biased region" description="Polar residues" evidence="6">
    <location>
        <begin position="368"/>
        <end position="390"/>
    </location>
</feature>
<organism evidence="8 9">
    <name type="scientific">Hibiscus sabdariffa</name>
    <name type="common">roselle</name>
    <dbReference type="NCBI Taxonomy" id="183260"/>
    <lineage>
        <taxon>Eukaryota</taxon>
        <taxon>Viridiplantae</taxon>
        <taxon>Streptophyta</taxon>
        <taxon>Embryophyta</taxon>
        <taxon>Tracheophyta</taxon>
        <taxon>Spermatophyta</taxon>
        <taxon>Magnoliopsida</taxon>
        <taxon>eudicotyledons</taxon>
        <taxon>Gunneridae</taxon>
        <taxon>Pentapetalae</taxon>
        <taxon>rosids</taxon>
        <taxon>malvids</taxon>
        <taxon>Malvales</taxon>
        <taxon>Malvaceae</taxon>
        <taxon>Malvoideae</taxon>
        <taxon>Hibiscus</taxon>
    </lineage>
</organism>
<accession>A0ABR2CZV4</accession>
<dbReference type="PANTHER" id="PTHR47067">
    <property type="entry name" value="TPX2 (TARGETING PROTEIN FOR XKLP2) PROTEIN FAMILY-RELATED"/>
    <property type="match status" value="1"/>
</dbReference>
<name>A0ABR2CZV4_9ROSI</name>
<evidence type="ECO:0000313" key="8">
    <source>
        <dbReference type="EMBL" id="KAK8526350.1"/>
    </source>
</evidence>
<feature type="region of interest" description="Disordered" evidence="6">
    <location>
        <begin position="249"/>
        <end position="269"/>
    </location>
</feature>
<reference evidence="8 9" key="1">
    <citation type="journal article" date="2024" name="G3 (Bethesda)">
        <title>Genome assembly of Hibiscus sabdariffa L. provides insights into metabolisms of medicinal natural products.</title>
        <authorList>
            <person name="Kim T."/>
        </authorList>
    </citation>
    <scope>NUCLEOTIDE SEQUENCE [LARGE SCALE GENOMIC DNA]</scope>
    <source>
        <strain evidence="8">TK-2024</strain>
        <tissue evidence="8">Old leaves</tissue>
    </source>
</reference>
<keyword evidence="9" id="KW-1185">Reference proteome</keyword>
<protein>
    <recommendedName>
        <fullName evidence="7">TPX2 C-terminal domain-containing protein</fullName>
    </recommendedName>
</protein>
<feature type="compositionally biased region" description="Basic and acidic residues" evidence="6">
    <location>
        <begin position="530"/>
        <end position="566"/>
    </location>
</feature>
<evidence type="ECO:0000256" key="1">
    <source>
        <dbReference type="ARBA" id="ARBA00004245"/>
    </source>
</evidence>
<keyword evidence="5" id="KW-0206">Cytoskeleton</keyword>
<keyword evidence="3" id="KW-0963">Cytoplasm</keyword>
<dbReference type="EMBL" id="JBBPBM010000039">
    <property type="protein sequence ID" value="KAK8526350.1"/>
    <property type="molecule type" value="Genomic_DNA"/>
</dbReference>
<evidence type="ECO:0000313" key="9">
    <source>
        <dbReference type="Proteomes" id="UP001472677"/>
    </source>
</evidence>
<feature type="compositionally biased region" description="Polar residues" evidence="6">
    <location>
        <begin position="323"/>
        <end position="360"/>
    </location>
</feature>
<dbReference type="Pfam" id="PF06886">
    <property type="entry name" value="TPX2"/>
    <property type="match status" value="1"/>
</dbReference>
<dbReference type="InterPro" id="IPR044216">
    <property type="entry name" value="WDL7"/>
</dbReference>
<feature type="domain" description="TPX2 C-terminal" evidence="7">
    <location>
        <begin position="517"/>
        <end position="560"/>
    </location>
</feature>
<feature type="compositionally biased region" description="Polar residues" evidence="6">
    <location>
        <begin position="571"/>
        <end position="588"/>
    </location>
</feature>
<feature type="compositionally biased region" description="Polar residues" evidence="6">
    <location>
        <begin position="403"/>
        <end position="427"/>
    </location>
</feature>
<dbReference type="Proteomes" id="UP001472677">
    <property type="component" value="Unassembled WGS sequence"/>
</dbReference>
<dbReference type="PANTHER" id="PTHR47067:SF16">
    <property type="entry name" value="TPX2 (TARGETING PROTEIN FOR XKLP2) PROTEIN FAMILY"/>
    <property type="match status" value="1"/>
</dbReference>
<evidence type="ECO:0000256" key="6">
    <source>
        <dbReference type="SAM" id="MobiDB-lite"/>
    </source>
</evidence>
<evidence type="ECO:0000256" key="3">
    <source>
        <dbReference type="ARBA" id="ARBA00022490"/>
    </source>
</evidence>
<proteinExistence type="inferred from homology"/>
<evidence type="ECO:0000256" key="4">
    <source>
        <dbReference type="ARBA" id="ARBA00022701"/>
    </source>
</evidence>
<comment type="subcellular location">
    <subcellularLocation>
        <location evidence="1">Cytoplasm</location>
        <location evidence="1">Cytoskeleton</location>
    </subcellularLocation>
</comment>
<sequence length="668" mass="72952">MDESACLVRSFSNPVYVSREVKEETDGHFESQGDLVHAPLRALTESISFGRFVSESLAWEKWSAFSQDRYLEEVKKCSKPGSVAQMKAFFEALYKKRAAMRAAALLEQANIVTNDASQMGTINNAAVEPSLNMDLANSDSSSAANQHEKDVPDAEIANTAYVDAGNLDVVRENDVTNVEQGPTMMEEDVNMEECEQVENSNVFENGDIHDKIMATPTVPLEKHDDPKNSTSSSKIRQINYSERLAPAMNDADVAKSTGNSNGKKKTMPNLLHMSINFASSAGKTNKTSLRMSRDRAAPPTTGVLKKASDQETLAPSSEKRRSNSTSKLTNHGGVSNQATSRIENKSNNHAFTNKKSALDSNEQRRITQKSLHMSLNFSPRSGEATKTSPKISRESSAPLKTPSRASVNGGSKHASQVPQSQDKRTISVNKSVSAAGDKKWPPIFNGSKSLNASGTSTRSLNASGISVRSLNASGTRAKKGRKNGKRQVFTITFFSCFNIYAFKSLPSLVFPLLAPFQFFKKLEDKMKLKEAEKSNTQIKSKEKVKNDLNKSRQSIDVKARSNEDPCHGSQIPHNNVEKITSSLPQSPKQGRKPSHGTVQNANSRPPKRPTINTESTKNGLMKNNRISGASLPKKRHENASPNIQVSVGKVGIPYKHENGGLVPGGCTR</sequence>
<dbReference type="InterPro" id="IPR027329">
    <property type="entry name" value="TPX2_C"/>
</dbReference>
<keyword evidence="4" id="KW-0493">Microtubule</keyword>
<gene>
    <name evidence="8" type="ORF">V6N12_020823</name>
</gene>
<feature type="region of interest" description="Disordered" evidence="6">
    <location>
        <begin position="281"/>
        <end position="427"/>
    </location>
</feature>
<evidence type="ECO:0000259" key="7">
    <source>
        <dbReference type="Pfam" id="PF06886"/>
    </source>
</evidence>
<evidence type="ECO:0000256" key="5">
    <source>
        <dbReference type="ARBA" id="ARBA00023212"/>
    </source>
</evidence>
<feature type="region of interest" description="Disordered" evidence="6">
    <location>
        <begin position="530"/>
        <end position="642"/>
    </location>
</feature>
<feature type="compositionally biased region" description="Polar residues" evidence="6">
    <location>
        <begin position="281"/>
        <end position="290"/>
    </location>
</feature>
<comment type="caution">
    <text evidence="8">The sequence shown here is derived from an EMBL/GenBank/DDBJ whole genome shotgun (WGS) entry which is preliminary data.</text>
</comment>
<evidence type="ECO:0000256" key="2">
    <source>
        <dbReference type="ARBA" id="ARBA00005885"/>
    </source>
</evidence>
<comment type="similarity">
    <text evidence="2">Belongs to the TPX2 family.</text>
</comment>